<dbReference type="SUPFAM" id="SSF55729">
    <property type="entry name" value="Acyl-CoA N-acyltransferases (Nat)"/>
    <property type="match status" value="1"/>
</dbReference>
<evidence type="ECO:0000313" key="2">
    <source>
        <dbReference type="EMBL" id="RCW92076.1"/>
    </source>
</evidence>
<dbReference type="InterPro" id="IPR052564">
    <property type="entry name" value="N-acetyltrans/Recomb-assoc"/>
</dbReference>
<dbReference type="GO" id="GO:0016747">
    <property type="term" value="F:acyltransferase activity, transferring groups other than amino-acyl groups"/>
    <property type="evidence" value="ECO:0007669"/>
    <property type="project" value="InterPro"/>
</dbReference>
<dbReference type="AlphaFoldDB" id="A0A368ZEX3"/>
<dbReference type="Gene3D" id="3.40.630.30">
    <property type="match status" value="1"/>
</dbReference>
<evidence type="ECO:0000259" key="1">
    <source>
        <dbReference type="PROSITE" id="PS51186"/>
    </source>
</evidence>
<keyword evidence="2" id="KW-0808">Transferase</keyword>
<dbReference type="Proteomes" id="UP000253436">
    <property type="component" value="Unassembled WGS sequence"/>
</dbReference>
<dbReference type="PANTHER" id="PTHR43451">
    <property type="entry name" value="ACETYLTRANSFERASE (GNAT) FAMILY PROTEIN"/>
    <property type="match status" value="1"/>
</dbReference>
<accession>A0A368ZEX3</accession>
<dbReference type="InterPro" id="IPR016181">
    <property type="entry name" value="Acyl_CoA_acyltransferase"/>
</dbReference>
<reference evidence="2 3" key="1">
    <citation type="submission" date="2018-07" db="EMBL/GenBank/DDBJ databases">
        <title>Genomic Encyclopedia of Type Strains, Phase III (KMG-III): the genomes of soil and plant-associated and newly described type strains.</title>
        <authorList>
            <person name="Whitman W."/>
        </authorList>
    </citation>
    <scope>NUCLEOTIDE SEQUENCE [LARGE SCALE GENOMIC DNA]</scope>
    <source>
        <strain evidence="2 3">CECT 7958</strain>
    </source>
</reference>
<dbReference type="RefSeq" id="WP_181858362.1">
    <property type="nucleotide sequence ID" value="NZ_QPJO01000002.1"/>
</dbReference>
<comment type="caution">
    <text evidence="2">The sequence shown here is derived from an EMBL/GenBank/DDBJ whole genome shotgun (WGS) entry which is preliminary data.</text>
</comment>
<feature type="domain" description="N-acetyltransferase" evidence="1">
    <location>
        <begin position="5"/>
        <end position="157"/>
    </location>
</feature>
<evidence type="ECO:0000313" key="3">
    <source>
        <dbReference type="Proteomes" id="UP000253436"/>
    </source>
</evidence>
<name>A0A368ZEX3_9FLAO</name>
<dbReference type="PANTHER" id="PTHR43451:SF1">
    <property type="entry name" value="ACETYLTRANSFERASE"/>
    <property type="match status" value="1"/>
</dbReference>
<dbReference type="CDD" id="cd04301">
    <property type="entry name" value="NAT_SF"/>
    <property type="match status" value="1"/>
</dbReference>
<dbReference type="Pfam" id="PF13673">
    <property type="entry name" value="Acetyltransf_10"/>
    <property type="match status" value="1"/>
</dbReference>
<dbReference type="EMBL" id="QPJO01000002">
    <property type="protein sequence ID" value="RCW92076.1"/>
    <property type="molecule type" value="Genomic_DNA"/>
</dbReference>
<organism evidence="2 3">
    <name type="scientific">Winogradskyella arenosi</name>
    <dbReference type="NCBI Taxonomy" id="533325"/>
    <lineage>
        <taxon>Bacteria</taxon>
        <taxon>Pseudomonadati</taxon>
        <taxon>Bacteroidota</taxon>
        <taxon>Flavobacteriia</taxon>
        <taxon>Flavobacteriales</taxon>
        <taxon>Flavobacteriaceae</taxon>
        <taxon>Winogradskyella</taxon>
    </lineage>
</organism>
<dbReference type="PROSITE" id="PS51186">
    <property type="entry name" value="GNAT"/>
    <property type="match status" value="1"/>
</dbReference>
<keyword evidence="3" id="KW-1185">Reference proteome</keyword>
<gene>
    <name evidence="2" type="ORF">DFQ08_10296</name>
</gene>
<protein>
    <submittedName>
        <fullName evidence="2">Putative acetyltransferase</fullName>
    </submittedName>
</protein>
<sequence length="157" mass="18121">MKTTIDIRPATANDVPEITTIFRDTITHINAADYSEKQIIAWASGADKISEWEKRIKKFYFIVAELEGHIVGFAYLKNGNYLDGLFVHKDYQRQGIGSKLLRIMESHVIMNDFEVLKSDISKTALPFFDNKYFDVIKKQKKSLKGVVLENYLVEKQL</sequence>
<proteinExistence type="predicted"/>
<dbReference type="InterPro" id="IPR000182">
    <property type="entry name" value="GNAT_dom"/>
</dbReference>